<dbReference type="SMART" id="SM00387">
    <property type="entry name" value="HATPase_c"/>
    <property type="match status" value="1"/>
</dbReference>
<keyword evidence="6" id="KW-1133">Transmembrane helix</keyword>
<dbReference type="Gene3D" id="1.10.287.130">
    <property type="match status" value="1"/>
</dbReference>
<dbReference type="SMART" id="SM00388">
    <property type="entry name" value="HisKA"/>
    <property type="match status" value="1"/>
</dbReference>
<comment type="catalytic activity">
    <reaction evidence="1">
        <text>ATP + protein L-histidine = ADP + protein N-phospho-L-histidine.</text>
        <dbReference type="EC" id="2.7.13.3"/>
    </reaction>
</comment>
<dbReference type="EMBL" id="FUYX01000001">
    <property type="protein sequence ID" value="SKB32508.1"/>
    <property type="molecule type" value="Genomic_DNA"/>
</dbReference>
<evidence type="ECO:0000256" key="4">
    <source>
        <dbReference type="PROSITE-ProRule" id="PRU00169"/>
    </source>
</evidence>
<proteinExistence type="predicted"/>
<keyword evidence="3 4" id="KW-0597">Phosphoprotein</keyword>
<dbReference type="SUPFAM" id="SSF52172">
    <property type="entry name" value="CheY-like"/>
    <property type="match status" value="1"/>
</dbReference>
<reference evidence="9 10" key="1">
    <citation type="submission" date="2017-02" db="EMBL/GenBank/DDBJ databases">
        <authorList>
            <person name="Peterson S.W."/>
        </authorList>
    </citation>
    <scope>NUCLEOTIDE SEQUENCE [LARGE SCALE GENOMIC DNA]</scope>
    <source>
        <strain evidence="9 10">DSM 9653</strain>
    </source>
</reference>
<feature type="transmembrane region" description="Helical" evidence="6">
    <location>
        <begin position="32"/>
        <end position="53"/>
    </location>
</feature>
<dbReference type="CDD" id="cd00082">
    <property type="entry name" value="HisKA"/>
    <property type="match status" value="1"/>
</dbReference>
<dbReference type="Pfam" id="PF13426">
    <property type="entry name" value="PAS_9"/>
    <property type="match status" value="1"/>
</dbReference>
<evidence type="ECO:0000313" key="10">
    <source>
        <dbReference type="Proteomes" id="UP000190130"/>
    </source>
</evidence>
<dbReference type="Pfam" id="PF08448">
    <property type="entry name" value="PAS_4"/>
    <property type="match status" value="1"/>
</dbReference>
<dbReference type="Proteomes" id="UP000190130">
    <property type="component" value="Unassembled WGS sequence"/>
</dbReference>
<protein>
    <recommendedName>
        <fullName evidence="2">histidine kinase</fullName>
        <ecNumber evidence="2">2.7.13.3</ecNumber>
    </recommendedName>
</protein>
<evidence type="ECO:0000256" key="1">
    <source>
        <dbReference type="ARBA" id="ARBA00000085"/>
    </source>
</evidence>
<dbReference type="InterPro" id="IPR005467">
    <property type="entry name" value="His_kinase_dom"/>
</dbReference>
<evidence type="ECO:0000259" key="8">
    <source>
        <dbReference type="PROSITE" id="PS50110"/>
    </source>
</evidence>
<feature type="region of interest" description="Disordered" evidence="5">
    <location>
        <begin position="1"/>
        <end position="24"/>
    </location>
</feature>
<dbReference type="PRINTS" id="PR00344">
    <property type="entry name" value="BCTRLSENSOR"/>
</dbReference>
<dbReference type="InterPro" id="IPR011006">
    <property type="entry name" value="CheY-like_superfamily"/>
</dbReference>
<evidence type="ECO:0000313" key="9">
    <source>
        <dbReference type="EMBL" id="SKB32508.1"/>
    </source>
</evidence>
<dbReference type="FunFam" id="1.10.287.130:FF:000037">
    <property type="entry name" value="Hybrid sensor histidine kinase/response regulator"/>
    <property type="match status" value="1"/>
</dbReference>
<dbReference type="SMART" id="SM00448">
    <property type="entry name" value="REC"/>
    <property type="match status" value="1"/>
</dbReference>
<dbReference type="PANTHER" id="PTHR43065">
    <property type="entry name" value="SENSOR HISTIDINE KINASE"/>
    <property type="match status" value="1"/>
</dbReference>
<organism evidence="9 10">
    <name type="scientific">Bosea thiooxidans</name>
    <dbReference type="NCBI Taxonomy" id="53254"/>
    <lineage>
        <taxon>Bacteria</taxon>
        <taxon>Pseudomonadati</taxon>
        <taxon>Pseudomonadota</taxon>
        <taxon>Alphaproteobacteria</taxon>
        <taxon>Hyphomicrobiales</taxon>
        <taxon>Boseaceae</taxon>
        <taxon>Bosea</taxon>
    </lineage>
</organism>
<keyword evidence="9" id="KW-0418">Kinase</keyword>
<feature type="domain" description="Response regulatory" evidence="8">
    <location>
        <begin position="730"/>
        <end position="846"/>
    </location>
</feature>
<dbReference type="InterPro" id="IPR001789">
    <property type="entry name" value="Sig_transdc_resp-reg_receiver"/>
</dbReference>
<dbReference type="SUPFAM" id="SSF55785">
    <property type="entry name" value="PYP-like sensor domain (PAS domain)"/>
    <property type="match status" value="2"/>
</dbReference>
<evidence type="ECO:0000256" key="6">
    <source>
        <dbReference type="SAM" id="Phobius"/>
    </source>
</evidence>
<dbReference type="InterPro" id="IPR003661">
    <property type="entry name" value="HisK_dim/P_dom"/>
</dbReference>
<evidence type="ECO:0000256" key="2">
    <source>
        <dbReference type="ARBA" id="ARBA00012438"/>
    </source>
</evidence>
<evidence type="ECO:0000259" key="7">
    <source>
        <dbReference type="PROSITE" id="PS50109"/>
    </source>
</evidence>
<keyword evidence="6" id="KW-0472">Membrane</keyword>
<keyword evidence="6" id="KW-0812">Transmembrane</keyword>
<dbReference type="InterPro" id="IPR013656">
    <property type="entry name" value="PAS_4"/>
</dbReference>
<dbReference type="InterPro" id="IPR003594">
    <property type="entry name" value="HATPase_dom"/>
</dbReference>
<evidence type="ECO:0000256" key="5">
    <source>
        <dbReference type="SAM" id="MobiDB-lite"/>
    </source>
</evidence>
<dbReference type="SUPFAM" id="SSF55874">
    <property type="entry name" value="ATPase domain of HSP90 chaperone/DNA topoisomerase II/histidine kinase"/>
    <property type="match status" value="1"/>
</dbReference>
<sequence>MLSVRPQANGLHRMSGTTATTTIDRSDKPGHIGVILLVAGLLVGAAIALGFIANEWAQPLILGLLAILSVVGVFGLFAFAIGLIQFSGRAARNDLTKTVVDSADEGIVVTEGENEIVYANEAYLALAGATGANDLKPVGRLLTGRADVSEAIYRLAAAARENRRLVEEVRLEPSLNGRSEVGWYRVRVAPVRRETGNATLWSVSDITPERERQENAFQELQHAIDYLDHAPAGFISIDADGEVSYLNATLSSWLDFDLARFGSGGLHLDDICTPAAAALIQAIRGQPGDVRVEVLDVDLKRRNGNPLPVRLHHQVAFGQDGRAGSSRTLVLNRAPGEAGADGGSDAEVRFARFFHSTPMAIATIDRTGAILRSNAAFARLAPADKQLHTIHDLVAPDAGLERAIAEVVEGSAGVSPLDLALAGEDGRSAKLYLTPVAASEDGDGERAIVYALETTAERKLRDNMDQAGKMQAVGQLAGGIAHDFNNVLQVIINASEFLLASHRPTDPSFPDIMQIKQNAYRAAALVRQLLAFSRRQTLRPQVLELGEVLSDLSLMLKRVVADKVTLDVRQGRDLWPVKADLGQLEQVIVNLAVNARDAMPDGGKLTVRTRNLAREDCASVHHAALPADDYVLLEVEDTGTGIPQEHIDKIFEPFFTTKEVGKGTGLGLSMVYGIVKQTGGYVFVDSTIGKGTAFQIFLPRHVPSQEEIAAEAAAKEAPKKLAADHTGAGVILLVEDEDAVRALNARMLVSRGYTVHEAASGVEALDIFLKNDGQIDLVVSDVVMPEMDGPTLLGELRQRNPNTKVVFVSGYAEEAFRKNLPEGEGFHFLPKPFTMKQLVETVKAAMG</sequence>
<gene>
    <name evidence="9" type="ORF">SAMN05660750_00068</name>
</gene>
<dbReference type="SMART" id="SM00091">
    <property type="entry name" value="PAS"/>
    <property type="match status" value="3"/>
</dbReference>
<dbReference type="Gene3D" id="3.30.565.10">
    <property type="entry name" value="Histidine kinase-like ATPase, C-terminal domain"/>
    <property type="match status" value="1"/>
</dbReference>
<dbReference type="SUPFAM" id="SSF47384">
    <property type="entry name" value="Homodimeric domain of signal transducing histidine kinase"/>
    <property type="match status" value="1"/>
</dbReference>
<feature type="domain" description="Histidine kinase" evidence="7">
    <location>
        <begin position="479"/>
        <end position="702"/>
    </location>
</feature>
<dbReference type="GO" id="GO:0000155">
    <property type="term" value="F:phosphorelay sensor kinase activity"/>
    <property type="evidence" value="ECO:0007669"/>
    <property type="project" value="InterPro"/>
</dbReference>
<dbReference type="AlphaFoldDB" id="A0A1T5AC28"/>
<dbReference type="InterPro" id="IPR036890">
    <property type="entry name" value="HATPase_C_sf"/>
</dbReference>
<dbReference type="InterPro" id="IPR036097">
    <property type="entry name" value="HisK_dim/P_sf"/>
</dbReference>
<feature type="transmembrane region" description="Helical" evidence="6">
    <location>
        <begin position="60"/>
        <end position="84"/>
    </location>
</feature>
<dbReference type="Pfam" id="PF13188">
    <property type="entry name" value="PAS_8"/>
    <property type="match status" value="1"/>
</dbReference>
<dbReference type="Pfam" id="PF02518">
    <property type="entry name" value="HATPase_c"/>
    <property type="match status" value="1"/>
</dbReference>
<dbReference type="InterPro" id="IPR035965">
    <property type="entry name" value="PAS-like_dom_sf"/>
</dbReference>
<dbReference type="EC" id="2.7.13.3" evidence="2"/>
<dbReference type="Gene3D" id="3.30.450.20">
    <property type="entry name" value="PAS domain"/>
    <property type="match status" value="2"/>
</dbReference>
<dbReference type="Pfam" id="PF00072">
    <property type="entry name" value="Response_reg"/>
    <property type="match status" value="1"/>
</dbReference>
<accession>A0A1T5AC28</accession>
<keyword evidence="9" id="KW-0808">Transferase</keyword>
<feature type="modified residue" description="4-aspartylphosphate" evidence="4">
    <location>
        <position position="781"/>
    </location>
</feature>
<dbReference type="NCBIfam" id="NF046020">
    <property type="entry name" value="HisKinCckABruc"/>
    <property type="match status" value="1"/>
</dbReference>
<dbReference type="Gene3D" id="3.40.50.2300">
    <property type="match status" value="1"/>
</dbReference>
<evidence type="ECO:0000256" key="3">
    <source>
        <dbReference type="ARBA" id="ARBA00022553"/>
    </source>
</evidence>
<dbReference type="PROSITE" id="PS50110">
    <property type="entry name" value="RESPONSE_REGULATORY"/>
    <property type="match status" value="1"/>
</dbReference>
<name>A0A1T5AC28_9HYPH</name>
<dbReference type="PROSITE" id="PS50109">
    <property type="entry name" value="HIS_KIN"/>
    <property type="match status" value="1"/>
</dbReference>
<dbReference type="PANTHER" id="PTHR43065:SF42">
    <property type="entry name" value="TWO-COMPONENT SENSOR PPRA"/>
    <property type="match status" value="1"/>
</dbReference>
<dbReference type="InterPro" id="IPR000014">
    <property type="entry name" value="PAS"/>
</dbReference>
<dbReference type="InterPro" id="IPR004358">
    <property type="entry name" value="Sig_transdc_His_kin-like_C"/>
</dbReference>